<dbReference type="GO" id="GO:0016020">
    <property type="term" value="C:membrane"/>
    <property type="evidence" value="ECO:0007669"/>
    <property type="project" value="UniProtKB-SubCell"/>
</dbReference>
<evidence type="ECO:0000313" key="7">
    <source>
        <dbReference type="EMBL" id="GFO34350.1"/>
    </source>
</evidence>
<evidence type="ECO:0000256" key="5">
    <source>
        <dbReference type="SAM" id="MobiDB-lite"/>
    </source>
</evidence>
<dbReference type="AlphaFoldDB" id="A0AAV4CQZ8"/>
<dbReference type="GO" id="GO:0038023">
    <property type="term" value="F:signaling receptor activity"/>
    <property type="evidence" value="ECO:0007669"/>
    <property type="project" value="TreeGrafter"/>
</dbReference>
<sequence length="280" mass="30814">MGTTGTLDSLPSPTASAATPTPPPKTTTATRTTTTATVSSETIKPTVEEDCFTAHRLRRPPKLIKLGVILPYTGNHPWVLPLALPAIQIALEEITNNTDLLKGYTVHIRTEDSNCSETMGPLAAVDMYFNQSADVFFGPACAYSVAPVARFSHFWGIPVLTAGGLVTALKDKTEYKLLTRVQGTHAKVSEVILQLLHNFEWTVLALVYNDAPRSPNSEKRTCYFSAEAVFHDYVKAYGQKPFFRDFDEQRPDVDFTHILVSASQRARGKERGDAGSSYFL</sequence>
<dbReference type="SUPFAM" id="SSF53822">
    <property type="entry name" value="Periplasmic binding protein-like I"/>
    <property type="match status" value="1"/>
</dbReference>
<feature type="domain" description="Receptor ligand binding region" evidence="6">
    <location>
        <begin position="83"/>
        <end position="211"/>
    </location>
</feature>
<keyword evidence="2" id="KW-0812">Transmembrane</keyword>
<comment type="caution">
    <text evidence="7">The sequence shown here is derived from an EMBL/GenBank/DDBJ whole genome shotgun (WGS) entry which is preliminary data.</text>
</comment>
<feature type="compositionally biased region" description="Low complexity" evidence="5">
    <location>
        <begin position="26"/>
        <end position="41"/>
    </location>
</feature>
<organism evidence="7 8">
    <name type="scientific">Plakobranchus ocellatus</name>
    <dbReference type="NCBI Taxonomy" id="259542"/>
    <lineage>
        <taxon>Eukaryota</taxon>
        <taxon>Metazoa</taxon>
        <taxon>Spiralia</taxon>
        <taxon>Lophotrochozoa</taxon>
        <taxon>Mollusca</taxon>
        <taxon>Gastropoda</taxon>
        <taxon>Heterobranchia</taxon>
        <taxon>Euthyneura</taxon>
        <taxon>Panpulmonata</taxon>
        <taxon>Sacoglossa</taxon>
        <taxon>Placobranchoidea</taxon>
        <taxon>Plakobranchidae</taxon>
        <taxon>Plakobranchus</taxon>
    </lineage>
</organism>
<keyword evidence="8" id="KW-1185">Reference proteome</keyword>
<dbReference type="Pfam" id="PF01094">
    <property type="entry name" value="ANF_receptor"/>
    <property type="match status" value="1"/>
</dbReference>
<keyword evidence="4" id="KW-0472">Membrane</keyword>
<dbReference type="PANTHER" id="PTHR44755">
    <property type="entry name" value="NATRIURETIC PEPTIDE RECEPTOR 3-RELATED"/>
    <property type="match status" value="1"/>
</dbReference>
<name>A0AAV4CQZ8_9GAST</name>
<dbReference type="InterPro" id="IPR052612">
    <property type="entry name" value="ANP_Clearance_Receptor"/>
</dbReference>
<dbReference type="GO" id="GO:0007165">
    <property type="term" value="P:signal transduction"/>
    <property type="evidence" value="ECO:0007669"/>
    <property type="project" value="TreeGrafter"/>
</dbReference>
<evidence type="ECO:0000259" key="6">
    <source>
        <dbReference type="Pfam" id="PF01094"/>
    </source>
</evidence>
<dbReference type="GO" id="GO:0017046">
    <property type="term" value="F:peptide hormone binding"/>
    <property type="evidence" value="ECO:0007669"/>
    <property type="project" value="TreeGrafter"/>
</dbReference>
<dbReference type="InterPro" id="IPR001828">
    <property type="entry name" value="ANF_lig-bd_rcpt"/>
</dbReference>
<evidence type="ECO:0000256" key="4">
    <source>
        <dbReference type="ARBA" id="ARBA00023136"/>
    </source>
</evidence>
<dbReference type="PANTHER" id="PTHR44755:SF8">
    <property type="entry name" value="RECEPTOR LIGAND BINDING REGION DOMAIN-CONTAINING PROTEIN"/>
    <property type="match status" value="1"/>
</dbReference>
<evidence type="ECO:0000256" key="3">
    <source>
        <dbReference type="ARBA" id="ARBA00022989"/>
    </source>
</evidence>
<reference evidence="7 8" key="1">
    <citation type="journal article" date="2021" name="Elife">
        <title>Chloroplast acquisition without the gene transfer in kleptoplastic sea slugs, Plakobranchus ocellatus.</title>
        <authorList>
            <person name="Maeda T."/>
            <person name="Takahashi S."/>
            <person name="Yoshida T."/>
            <person name="Shimamura S."/>
            <person name="Takaki Y."/>
            <person name="Nagai Y."/>
            <person name="Toyoda A."/>
            <person name="Suzuki Y."/>
            <person name="Arimoto A."/>
            <person name="Ishii H."/>
            <person name="Satoh N."/>
            <person name="Nishiyama T."/>
            <person name="Hasebe M."/>
            <person name="Maruyama T."/>
            <person name="Minagawa J."/>
            <person name="Obokata J."/>
            <person name="Shigenobu S."/>
        </authorList>
    </citation>
    <scope>NUCLEOTIDE SEQUENCE [LARGE SCALE GENOMIC DNA]</scope>
</reference>
<protein>
    <submittedName>
        <fullName evidence="7">Guanylate cyclase</fullName>
    </submittedName>
</protein>
<dbReference type="EMBL" id="BLXT01006888">
    <property type="protein sequence ID" value="GFO34350.1"/>
    <property type="molecule type" value="Genomic_DNA"/>
</dbReference>
<evidence type="ECO:0000313" key="8">
    <source>
        <dbReference type="Proteomes" id="UP000735302"/>
    </source>
</evidence>
<keyword evidence="3" id="KW-1133">Transmembrane helix</keyword>
<feature type="region of interest" description="Disordered" evidence="5">
    <location>
        <begin position="1"/>
        <end position="41"/>
    </location>
</feature>
<proteinExistence type="predicted"/>
<evidence type="ECO:0000256" key="1">
    <source>
        <dbReference type="ARBA" id="ARBA00004370"/>
    </source>
</evidence>
<comment type="subcellular location">
    <subcellularLocation>
        <location evidence="1">Membrane</location>
    </subcellularLocation>
</comment>
<evidence type="ECO:0000256" key="2">
    <source>
        <dbReference type="ARBA" id="ARBA00022692"/>
    </source>
</evidence>
<dbReference type="InterPro" id="IPR028082">
    <property type="entry name" value="Peripla_BP_I"/>
</dbReference>
<gene>
    <name evidence="7" type="ORF">PoB_006085500</name>
</gene>
<accession>A0AAV4CQZ8</accession>
<dbReference type="Gene3D" id="3.40.50.2300">
    <property type="match status" value="1"/>
</dbReference>
<feature type="compositionally biased region" description="Low complexity" evidence="5">
    <location>
        <begin position="9"/>
        <end position="19"/>
    </location>
</feature>
<dbReference type="Proteomes" id="UP000735302">
    <property type="component" value="Unassembled WGS sequence"/>
</dbReference>